<sequence length="83" mass="8556">MNLGAGMVLEANGTINSGVNMQAAHATGMIDTNDPDLGSKLAIGDNCPNDPSDPDLQDADKPTDQAAWLIIGAAILIVIILKK</sequence>
<dbReference type="RefSeq" id="WP_406698601.1">
    <property type="nucleotide sequence ID" value="NZ_CP155447.1"/>
</dbReference>
<evidence type="ECO:0000313" key="3">
    <source>
        <dbReference type="EMBL" id="XBH05752.1"/>
    </source>
</evidence>
<proteinExistence type="predicted"/>
<organism evidence="3">
    <name type="scientific">Singulisphaera sp. Ch08</name>
    <dbReference type="NCBI Taxonomy" id="3120278"/>
    <lineage>
        <taxon>Bacteria</taxon>
        <taxon>Pseudomonadati</taxon>
        <taxon>Planctomycetota</taxon>
        <taxon>Planctomycetia</taxon>
        <taxon>Isosphaerales</taxon>
        <taxon>Isosphaeraceae</taxon>
        <taxon>Singulisphaera</taxon>
    </lineage>
</organism>
<reference evidence="3" key="1">
    <citation type="submission" date="2024-05" db="EMBL/GenBank/DDBJ databases">
        <title>Planctomycetes of the genus Singulisphaera possess chitinolytic capabilities.</title>
        <authorList>
            <person name="Ivanova A."/>
        </authorList>
    </citation>
    <scope>NUCLEOTIDE SEQUENCE</scope>
    <source>
        <strain evidence="3">Ch08T</strain>
    </source>
</reference>
<feature type="transmembrane region" description="Helical" evidence="2">
    <location>
        <begin position="65"/>
        <end position="81"/>
    </location>
</feature>
<accession>A0AAU7CJR8</accession>
<protein>
    <submittedName>
        <fullName evidence="3">Uncharacterized protein</fullName>
    </submittedName>
</protein>
<gene>
    <name evidence="3" type="ORF">V5E97_06925</name>
</gene>
<feature type="region of interest" description="Disordered" evidence="1">
    <location>
        <begin position="39"/>
        <end position="60"/>
    </location>
</feature>
<keyword evidence="2" id="KW-0812">Transmembrane</keyword>
<name>A0AAU7CJR8_9BACT</name>
<evidence type="ECO:0000256" key="2">
    <source>
        <dbReference type="SAM" id="Phobius"/>
    </source>
</evidence>
<dbReference type="AlphaFoldDB" id="A0AAU7CJR8"/>
<dbReference type="EMBL" id="CP155447">
    <property type="protein sequence ID" value="XBH05752.1"/>
    <property type="molecule type" value="Genomic_DNA"/>
</dbReference>
<keyword evidence="2" id="KW-0472">Membrane</keyword>
<evidence type="ECO:0000256" key="1">
    <source>
        <dbReference type="SAM" id="MobiDB-lite"/>
    </source>
</evidence>
<keyword evidence="2" id="KW-1133">Transmembrane helix</keyword>